<reference evidence="2" key="1">
    <citation type="submission" date="2021-09" db="EMBL/GenBank/DDBJ databases">
        <title>Genome analysis of Fictibacillus sp. KIGAM418 isolated from marine sediment.</title>
        <authorList>
            <person name="Seo M.-J."/>
            <person name="Cho E.-S."/>
            <person name="Hwang C.Y."/>
        </authorList>
    </citation>
    <scope>NUCLEOTIDE SEQUENCE</scope>
    <source>
        <strain evidence="2">KIGAM418</strain>
    </source>
</reference>
<evidence type="ECO:0000313" key="3">
    <source>
        <dbReference type="Proteomes" id="UP001139011"/>
    </source>
</evidence>
<dbReference type="Gene3D" id="3.20.20.140">
    <property type="entry name" value="Metal-dependent hydrolases"/>
    <property type="match status" value="1"/>
</dbReference>
<dbReference type="Gene3D" id="2.30.40.10">
    <property type="entry name" value="Urease, subunit C, domain 1"/>
    <property type="match status" value="1"/>
</dbReference>
<comment type="caution">
    <text evidence="2">The sequence shown here is derived from an EMBL/GenBank/DDBJ whole genome shotgun (WGS) entry which is preliminary data.</text>
</comment>
<dbReference type="Proteomes" id="UP001139011">
    <property type="component" value="Unassembled WGS sequence"/>
</dbReference>
<protein>
    <submittedName>
        <fullName evidence="2">Amidohydrolase</fullName>
    </submittedName>
</protein>
<name>A0A9X1X8A7_9BACL</name>
<dbReference type="SUPFAM" id="SSF51338">
    <property type="entry name" value="Composite domain of metallo-dependent hydrolases"/>
    <property type="match status" value="1"/>
</dbReference>
<evidence type="ECO:0000259" key="1">
    <source>
        <dbReference type="Pfam" id="PF01979"/>
    </source>
</evidence>
<dbReference type="GO" id="GO:0016810">
    <property type="term" value="F:hydrolase activity, acting on carbon-nitrogen (but not peptide) bonds"/>
    <property type="evidence" value="ECO:0007669"/>
    <property type="project" value="InterPro"/>
</dbReference>
<feature type="domain" description="Amidohydrolase-related" evidence="1">
    <location>
        <begin position="52"/>
        <end position="370"/>
    </location>
</feature>
<dbReference type="Pfam" id="PF01979">
    <property type="entry name" value="Amidohydro_1"/>
    <property type="match status" value="1"/>
</dbReference>
<dbReference type="AlphaFoldDB" id="A0A9X1X8A7"/>
<gene>
    <name evidence="2" type="ORF">LCY76_03765</name>
</gene>
<accession>A0A9X1X8A7</accession>
<dbReference type="PANTHER" id="PTHR43135:SF3">
    <property type="entry name" value="ALPHA-D-RIBOSE 1-METHYLPHOSPHONATE 5-TRIPHOSPHATE DIPHOSPHATASE"/>
    <property type="match status" value="1"/>
</dbReference>
<dbReference type="CDD" id="cd01309">
    <property type="entry name" value="Met_dep_hydrolase_C"/>
    <property type="match status" value="1"/>
</dbReference>
<dbReference type="InterPro" id="IPR006680">
    <property type="entry name" value="Amidohydro-rel"/>
</dbReference>
<sequence>MKILIKGAKIYPITSPVLQKGDILIQNGKIKQLAPSIVETSDMEIIHAKGNYLLPGLIDVHTHLGLYDEGTGWAGNDANETNEVLTPHIRAIDGCHPLDSGFQDAIKHGITTVHIMPGSANVIGGTTSVIKTAGKDIRKMLIKELAGLKLALGENPKRIHSGRENNSITRMGIMGMLREAFYHAKSSSFTEDLRIAPLLAALNREIPVRIHAHRADDILSALRLADEFHLDLRIEHCTEGHLVAEELSGRGLQVSVGPTLTRRSKIELKNKTWETYKILADHGIEVSITTDHPYTPIHYLNVCAALSVREGLSEENALRGITINPAKNLGVADRIGSLEPGKDADISLWTEHPFHFSSLPVMTMIDGKIMYKNNQYFHKK</sequence>
<keyword evidence="3" id="KW-1185">Reference proteome</keyword>
<organism evidence="2 3">
    <name type="scientific">Fictibacillus marinisediminis</name>
    <dbReference type="NCBI Taxonomy" id="2878389"/>
    <lineage>
        <taxon>Bacteria</taxon>
        <taxon>Bacillati</taxon>
        <taxon>Bacillota</taxon>
        <taxon>Bacilli</taxon>
        <taxon>Bacillales</taxon>
        <taxon>Fictibacillaceae</taxon>
        <taxon>Fictibacillus</taxon>
    </lineage>
</organism>
<proteinExistence type="predicted"/>
<dbReference type="InterPro" id="IPR032466">
    <property type="entry name" value="Metal_Hydrolase"/>
</dbReference>
<dbReference type="PANTHER" id="PTHR43135">
    <property type="entry name" value="ALPHA-D-RIBOSE 1-METHYLPHOSPHONATE 5-TRIPHOSPHATE DIPHOSPHATASE"/>
    <property type="match status" value="1"/>
</dbReference>
<dbReference type="RefSeq" id="WP_248251522.1">
    <property type="nucleotide sequence ID" value="NZ_JAIWJX010000002.1"/>
</dbReference>
<dbReference type="SUPFAM" id="SSF51556">
    <property type="entry name" value="Metallo-dependent hydrolases"/>
    <property type="match status" value="1"/>
</dbReference>
<dbReference type="EMBL" id="JAIWJX010000002">
    <property type="protein sequence ID" value="MCK6255738.1"/>
    <property type="molecule type" value="Genomic_DNA"/>
</dbReference>
<dbReference type="InterPro" id="IPR011059">
    <property type="entry name" value="Metal-dep_hydrolase_composite"/>
</dbReference>
<evidence type="ECO:0000313" key="2">
    <source>
        <dbReference type="EMBL" id="MCK6255738.1"/>
    </source>
</evidence>
<dbReference type="InterPro" id="IPR051781">
    <property type="entry name" value="Metallo-dep_Hydrolase"/>
</dbReference>